<protein>
    <submittedName>
        <fullName evidence="1">Uncharacterized protein</fullName>
    </submittedName>
</protein>
<gene>
    <name evidence="1" type="ORF">OFUS_LOCUS19280</name>
</gene>
<dbReference type="OrthoDB" id="354at2759"/>
<name>A0A8J1U8W6_OWEFU</name>
<comment type="caution">
    <text evidence="1">The sequence shown here is derived from an EMBL/GenBank/DDBJ whole genome shotgun (WGS) entry which is preliminary data.</text>
</comment>
<feature type="non-terminal residue" evidence="1">
    <location>
        <position position="1"/>
    </location>
</feature>
<keyword evidence="2" id="KW-1185">Reference proteome</keyword>
<dbReference type="AlphaFoldDB" id="A0A8J1U8W6"/>
<dbReference type="Proteomes" id="UP000749559">
    <property type="component" value="Unassembled WGS sequence"/>
</dbReference>
<reference evidence="1" key="1">
    <citation type="submission" date="2022-03" db="EMBL/GenBank/DDBJ databases">
        <authorList>
            <person name="Martin C."/>
        </authorList>
    </citation>
    <scope>NUCLEOTIDE SEQUENCE</scope>
</reference>
<evidence type="ECO:0000313" key="2">
    <source>
        <dbReference type="Proteomes" id="UP000749559"/>
    </source>
</evidence>
<dbReference type="EMBL" id="CAIIXF020000009">
    <property type="protein sequence ID" value="CAH1794610.1"/>
    <property type="molecule type" value="Genomic_DNA"/>
</dbReference>
<evidence type="ECO:0000313" key="1">
    <source>
        <dbReference type="EMBL" id="CAH1794610.1"/>
    </source>
</evidence>
<sequence length="104" mass="12095">HTRDMGCIPTKEKVVTLEKTQRDDIDDSHIYDSPVVLPKTRLAVADVLTEIIDFPSLFNDPRYAHEPAWDNECHLYERLGKPKQQFINNNMTSFNTKTFDLRTS</sequence>
<organism evidence="1 2">
    <name type="scientific">Owenia fusiformis</name>
    <name type="common">Polychaete worm</name>
    <dbReference type="NCBI Taxonomy" id="6347"/>
    <lineage>
        <taxon>Eukaryota</taxon>
        <taxon>Metazoa</taxon>
        <taxon>Spiralia</taxon>
        <taxon>Lophotrochozoa</taxon>
        <taxon>Annelida</taxon>
        <taxon>Polychaeta</taxon>
        <taxon>Sedentaria</taxon>
        <taxon>Canalipalpata</taxon>
        <taxon>Sabellida</taxon>
        <taxon>Oweniida</taxon>
        <taxon>Oweniidae</taxon>
        <taxon>Owenia</taxon>
    </lineage>
</organism>
<proteinExistence type="predicted"/>
<accession>A0A8J1U8W6</accession>